<dbReference type="Proteomes" id="UP000277108">
    <property type="component" value="Unassembled WGS sequence"/>
</dbReference>
<feature type="transmembrane region" description="Helical" evidence="9">
    <location>
        <begin position="368"/>
        <end position="386"/>
    </location>
</feature>
<dbReference type="InterPro" id="IPR038770">
    <property type="entry name" value="Na+/solute_symporter_sf"/>
</dbReference>
<dbReference type="SUPFAM" id="SSF51735">
    <property type="entry name" value="NAD(P)-binding Rossmann-fold domains"/>
    <property type="match status" value="1"/>
</dbReference>
<evidence type="ECO:0000313" key="12">
    <source>
        <dbReference type="EMBL" id="RPF56605.1"/>
    </source>
</evidence>
<keyword evidence="8 9" id="KW-0472">Membrane</keyword>
<name>A0A3N5CCJ4_9BACL</name>
<accession>A0A3N5CCJ4</accession>
<feature type="transmembrane region" description="Helical" evidence="9">
    <location>
        <begin position="150"/>
        <end position="174"/>
    </location>
</feature>
<organism evidence="12 13">
    <name type="scientific">Abyssicoccus albus</name>
    <dbReference type="NCBI Taxonomy" id="1817405"/>
    <lineage>
        <taxon>Bacteria</taxon>
        <taxon>Bacillati</taxon>
        <taxon>Bacillota</taxon>
        <taxon>Bacilli</taxon>
        <taxon>Bacillales</taxon>
        <taxon>Abyssicoccaceae</taxon>
    </lineage>
</organism>
<dbReference type="AlphaFoldDB" id="A0A3N5CCJ4"/>
<evidence type="ECO:0000256" key="6">
    <source>
        <dbReference type="ARBA" id="ARBA00022989"/>
    </source>
</evidence>
<evidence type="ECO:0000256" key="5">
    <source>
        <dbReference type="ARBA" id="ARBA00022692"/>
    </source>
</evidence>
<dbReference type="Pfam" id="PF02254">
    <property type="entry name" value="TrkA_N"/>
    <property type="match status" value="1"/>
</dbReference>
<dbReference type="InterPro" id="IPR036291">
    <property type="entry name" value="NAD(P)-bd_dom_sf"/>
</dbReference>
<feature type="transmembrane region" description="Helical" evidence="9">
    <location>
        <begin position="31"/>
        <end position="51"/>
    </location>
</feature>
<dbReference type="GO" id="GO:1902600">
    <property type="term" value="P:proton transmembrane transport"/>
    <property type="evidence" value="ECO:0007669"/>
    <property type="project" value="InterPro"/>
</dbReference>
<feature type="transmembrane region" description="Helical" evidence="9">
    <location>
        <begin position="219"/>
        <end position="236"/>
    </location>
</feature>
<dbReference type="GO" id="GO:0015297">
    <property type="term" value="F:antiporter activity"/>
    <property type="evidence" value="ECO:0007669"/>
    <property type="project" value="UniProtKB-KW"/>
</dbReference>
<keyword evidence="7" id="KW-0406">Ion transport</keyword>
<dbReference type="InterPro" id="IPR006153">
    <property type="entry name" value="Cation/H_exchanger_TM"/>
</dbReference>
<keyword evidence="3" id="KW-0050">Antiport</keyword>
<evidence type="ECO:0000256" key="7">
    <source>
        <dbReference type="ARBA" id="ARBA00023065"/>
    </source>
</evidence>
<evidence type="ECO:0000259" key="10">
    <source>
        <dbReference type="Pfam" id="PF00999"/>
    </source>
</evidence>
<dbReference type="InterPro" id="IPR003148">
    <property type="entry name" value="RCK_N"/>
</dbReference>
<dbReference type="Gene3D" id="3.40.50.720">
    <property type="entry name" value="NAD(P)-binding Rossmann-like Domain"/>
    <property type="match status" value="1"/>
</dbReference>
<sequence length="614" mass="67895">MKETILLGAAVIIGLGIFSQWLAWRISWPTIVIMSLVGLLIGPGLNIVSPQEALGEFYKPIIAMAVALVLFEGSNSLNIKEINGVTKSVWRIITVGAFIAWILGSLAAHYIAGLSLGVSFVIGGIFIVTGPTVIIPLLRQAKLKPRTAAILKWEGIIVDPIGPLVALFAFEIVVVMQDHNGNLTDLAMFFVGAIVAAIIGVIVGIFLSYVVKKQYIPEYMTTPVIFAMVLLSFALSEQVMHETGMLCVTVLGVILAKSKHFISTMRDVDHFAENMSMILTSTVFILITASLKRETIMEVFSIEIILFVLAMLFIVRPLSIVIATINTELSFKERALLGWIAPRGIVALTVSSYFASIMKTRGFEDAELIPAITFALVFITVCAHGFTLSPLAKMLGLAHEKSEGLLIIGANKFTYQFASFCKQQNIPVMVVDNNAKRLSIFEENGIEVHHGQILTEEKRLEMDLTEYSKVLCMTDSFVFNLLSYETLSKQFGTNNTFLLPVYLDETYKDETIPEFMKSHLLFKESAVFEDLIYKIKHGHEIVGEVSSGSRKLSVHDDLDGTLLFIIHKESKEISMMTTNRTIKTEKGDMLVFLKSNENTQSQMIDIEGEGSLNG</sequence>
<feature type="transmembrane region" description="Helical" evidence="9">
    <location>
        <begin position="304"/>
        <end position="325"/>
    </location>
</feature>
<evidence type="ECO:0000313" key="13">
    <source>
        <dbReference type="Proteomes" id="UP000277108"/>
    </source>
</evidence>
<feature type="domain" description="RCK N-terminal" evidence="11">
    <location>
        <begin position="406"/>
        <end position="493"/>
    </location>
</feature>
<dbReference type="OrthoDB" id="570124at2"/>
<evidence type="ECO:0000256" key="8">
    <source>
        <dbReference type="ARBA" id="ARBA00023136"/>
    </source>
</evidence>
<dbReference type="RefSeq" id="WP_123807949.1">
    <property type="nucleotide sequence ID" value="NZ_RKRK01000003.1"/>
</dbReference>
<keyword evidence="6 9" id="KW-1133">Transmembrane helix</keyword>
<feature type="transmembrane region" description="Helical" evidence="9">
    <location>
        <begin position="186"/>
        <end position="207"/>
    </location>
</feature>
<dbReference type="Gene3D" id="1.20.1530.20">
    <property type="match status" value="1"/>
</dbReference>
<dbReference type="PANTHER" id="PTHR32507">
    <property type="entry name" value="NA(+)/H(+) ANTIPORTER 1"/>
    <property type="match status" value="1"/>
</dbReference>
<gene>
    <name evidence="12" type="ORF">EDD62_1256</name>
</gene>
<keyword evidence="13" id="KW-1185">Reference proteome</keyword>
<protein>
    <submittedName>
        <fullName evidence="12">Sodium/proton antiporter (CPA1 family)</fullName>
    </submittedName>
</protein>
<feature type="domain" description="Cation/H+ exchanger transmembrane" evidence="10">
    <location>
        <begin position="21"/>
        <end position="393"/>
    </location>
</feature>
<keyword evidence="2" id="KW-0813">Transport</keyword>
<dbReference type="PANTHER" id="PTHR32507:SF0">
    <property type="entry name" value="NA(+)_H(+) ANTIPORTER 2-RELATED"/>
    <property type="match status" value="1"/>
</dbReference>
<evidence type="ECO:0000256" key="2">
    <source>
        <dbReference type="ARBA" id="ARBA00022448"/>
    </source>
</evidence>
<comment type="subcellular location">
    <subcellularLocation>
        <location evidence="1">Cell membrane</location>
        <topology evidence="1">Multi-pass membrane protein</topology>
    </subcellularLocation>
</comment>
<dbReference type="GO" id="GO:0006813">
    <property type="term" value="P:potassium ion transport"/>
    <property type="evidence" value="ECO:0007669"/>
    <property type="project" value="InterPro"/>
</dbReference>
<dbReference type="Pfam" id="PF00999">
    <property type="entry name" value="Na_H_Exchanger"/>
    <property type="match status" value="1"/>
</dbReference>
<evidence type="ECO:0000256" key="4">
    <source>
        <dbReference type="ARBA" id="ARBA00022475"/>
    </source>
</evidence>
<evidence type="ECO:0000256" key="3">
    <source>
        <dbReference type="ARBA" id="ARBA00022449"/>
    </source>
</evidence>
<dbReference type="EMBL" id="RKRK01000003">
    <property type="protein sequence ID" value="RPF56605.1"/>
    <property type="molecule type" value="Genomic_DNA"/>
</dbReference>
<evidence type="ECO:0000256" key="1">
    <source>
        <dbReference type="ARBA" id="ARBA00004651"/>
    </source>
</evidence>
<comment type="caution">
    <text evidence="12">The sequence shown here is derived from an EMBL/GenBank/DDBJ whole genome shotgun (WGS) entry which is preliminary data.</text>
</comment>
<proteinExistence type="predicted"/>
<reference evidence="12 13" key="1">
    <citation type="submission" date="2018-11" db="EMBL/GenBank/DDBJ databases">
        <title>Genomic Encyclopedia of Type Strains, Phase IV (KMG-IV): sequencing the most valuable type-strain genomes for metagenomic binning, comparative biology and taxonomic classification.</title>
        <authorList>
            <person name="Goeker M."/>
        </authorList>
    </citation>
    <scope>NUCLEOTIDE SEQUENCE [LARGE SCALE GENOMIC DNA]</scope>
    <source>
        <strain evidence="12 13">DSM 29158</strain>
    </source>
</reference>
<dbReference type="GO" id="GO:0005886">
    <property type="term" value="C:plasma membrane"/>
    <property type="evidence" value="ECO:0007669"/>
    <property type="project" value="UniProtKB-SubCell"/>
</dbReference>
<keyword evidence="4" id="KW-1003">Cell membrane</keyword>
<evidence type="ECO:0000256" key="9">
    <source>
        <dbReference type="SAM" id="Phobius"/>
    </source>
</evidence>
<keyword evidence="5 9" id="KW-0812">Transmembrane</keyword>
<feature type="transmembrane region" description="Helical" evidence="9">
    <location>
        <begin position="89"/>
        <end position="112"/>
    </location>
</feature>
<feature type="transmembrane region" description="Helical" evidence="9">
    <location>
        <begin position="275"/>
        <end position="292"/>
    </location>
</feature>
<feature type="transmembrane region" description="Helical" evidence="9">
    <location>
        <begin position="118"/>
        <end position="138"/>
    </location>
</feature>
<evidence type="ECO:0000259" key="11">
    <source>
        <dbReference type="Pfam" id="PF02254"/>
    </source>
</evidence>
<feature type="transmembrane region" description="Helical" evidence="9">
    <location>
        <begin position="337"/>
        <end position="356"/>
    </location>
</feature>
<feature type="transmembrane region" description="Helical" evidence="9">
    <location>
        <begin position="6"/>
        <end position="24"/>
    </location>
</feature>